<reference evidence="1" key="1">
    <citation type="submission" date="2021-01" db="EMBL/GenBank/DDBJ databases">
        <authorList>
            <person name="Armon A.P."/>
            <person name="King E.C."/>
            <person name="Reindl C.J."/>
            <person name="Thurnbeck P.E."/>
            <person name="Weberg C.J."/>
            <person name="Westholm D.E."/>
            <person name="Klyczek K."/>
            <person name="Garlena R.A."/>
            <person name="Russell D.A."/>
            <person name="Pope W.H."/>
            <person name="Jacobs-Sera D."/>
            <person name="Hatfull G.F."/>
        </authorList>
    </citation>
    <scope>NUCLEOTIDE SEQUENCE</scope>
</reference>
<name>A0A890UPV5_9CAUD</name>
<evidence type="ECO:0000313" key="2">
    <source>
        <dbReference type="Proteomes" id="UP000614354"/>
    </source>
</evidence>
<accession>A0A890UPV5</accession>
<organism evidence="1 2">
    <name type="scientific">Gordonia phage RoyalG</name>
    <dbReference type="NCBI Taxonomy" id="2805837"/>
    <lineage>
        <taxon>Viruses</taxon>
        <taxon>Duplodnaviria</taxon>
        <taxon>Heunggongvirae</taxon>
        <taxon>Uroviricota</taxon>
        <taxon>Caudoviricetes</taxon>
        <taxon>Montyvirus</taxon>
        <taxon>Montyvirus stevefrench</taxon>
    </lineage>
</organism>
<proteinExistence type="predicted"/>
<protein>
    <submittedName>
        <fullName evidence="1">Uncharacterized protein</fullName>
    </submittedName>
</protein>
<dbReference type="Proteomes" id="UP000614354">
    <property type="component" value="Segment"/>
</dbReference>
<sequence length="75" mass="8223">MKINLTIEIDDPKIDLDHYKCADQPVTTLEQAVQYDLDMFEAGEVALEDVIYNFGGDVTVKVSSIEEATANTGGN</sequence>
<gene>
    <name evidence="1" type="primary">49</name>
    <name evidence="1" type="ORF">SEA_ROYALG_49</name>
</gene>
<dbReference type="EMBL" id="MW507133">
    <property type="protein sequence ID" value="QRI45633.1"/>
    <property type="molecule type" value="Genomic_DNA"/>
</dbReference>
<evidence type="ECO:0000313" key="1">
    <source>
        <dbReference type="EMBL" id="QRI45633.1"/>
    </source>
</evidence>